<feature type="signal peptide" evidence="7">
    <location>
        <begin position="1"/>
        <end position="29"/>
    </location>
</feature>
<keyword evidence="3 7" id="KW-0732">Signal</keyword>
<sequence>MSNAQRSPRLLRSILVITTALLFTTQVYAADTRTHQQKAEDEEKTWFKIGTSPGNLADMTRDIFIPTFEAQEDPTYRLDLTTVLDVGIANVSVEQKTLDFNIVQHKLSMEKFNEEQDSILYPLAQVPTVPYGLYPGRLKRLTDIKQGATIAIPSGPIDFARGLRMLENLGWIQLRTDLVDPYSADIKDIINNPYHIEIKKVPVSSIASRERIYDYRIITGTYAYDAKIPLSEMLYQEPGRDFINWIVINQENREKPWVKLMQKIADSAEFKAYSYEKFPGFLYPSSWEKNPKR</sequence>
<evidence type="ECO:0000256" key="2">
    <source>
        <dbReference type="ARBA" id="ARBA00008973"/>
    </source>
</evidence>
<proteinExistence type="inferred from homology"/>
<dbReference type="RefSeq" id="WP_051396328.1">
    <property type="nucleotide sequence ID" value="NZ_CP150637.1"/>
</dbReference>
<reference evidence="8 9" key="1">
    <citation type="submission" date="2024-03" db="EMBL/GenBank/DDBJ databases">
        <title>Complete Genome Sequence and Annotation of Ignatzschineria larvae DSM 13226.</title>
        <authorList>
            <person name="Cantrell E."/>
            <person name="Burcham Z.M."/>
        </authorList>
    </citation>
    <scope>NUCLEOTIDE SEQUENCE [LARGE SCALE GENOMIC DNA]</scope>
    <source>
        <strain evidence="8 9">DSM 13226</strain>
    </source>
</reference>
<evidence type="ECO:0000256" key="6">
    <source>
        <dbReference type="ARBA" id="ARBA00023288"/>
    </source>
</evidence>
<dbReference type="PANTHER" id="PTHR30429:SF0">
    <property type="entry name" value="METHIONINE-BINDING LIPOPROTEIN METQ"/>
    <property type="match status" value="1"/>
</dbReference>
<evidence type="ECO:0000313" key="9">
    <source>
        <dbReference type="Proteomes" id="UP001449178"/>
    </source>
</evidence>
<dbReference type="Pfam" id="PF03180">
    <property type="entry name" value="Lipoprotein_9"/>
    <property type="match status" value="1"/>
</dbReference>
<keyword evidence="6" id="KW-0449">Lipoprotein</keyword>
<evidence type="ECO:0000256" key="5">
    <source>
        <dbReference type="ARBA" id="ARBA00023139"/>
    </source>
</evidence>
<accession>A0ABZ3BYZ6</accession>
<dbReference type="Proteomes" id="UP001449178">
    <property type="component" value="Chromosome"/>
</dbReference>
<evidence type="ECO:0000256" key="7">
    <source>
        <dbReference type="SAM" id="SignalP"/>
    </source>
</evidence>
<keyword evidence="9" id="KW-1185">Reference proteome</keyword>
<dbReference type="Gene3D" id="3.40.190.10">
    <property type="entry name" value="Periplasmic binding protein-like II"/>
    <property type="match status" value="2"/>
</dbReference>
<dbReference type="PANTHER" id="PTHR30429">
    <property type="entry name" value="D-METHIONINE-BINDING LIPOPROTEIN METQ"/>
    <property type="match status" value="1"/>
</dbReference>
<evidence type="ECO:0000256" key="4">
    <source>
        <dbReference type="ARBA" id="ARBA00023136"/>
    </source>
</evidence>
<keyword evidence="4" id="KW-0472">Membrane</keyword>
<name>A0ABZ3BYZ6_9GAMM</name>
<protein>
    <submittedName>
        <fullName evidence="8">MetQ/NlpA family ABC transporter substrate-binding protein</fullName>
    </submittedName>
</protein>
<gene>
    <name evidence="8" type="ORF">WMO13_09440</name>
</gene>
<organism evidence="8 9">
    <name type="scientific">Ignatzschineria larvae DSM 13226</name>
    <dbReference type="NCBI Taxonomy" id="1111732"/>
    <lineage>
        <taxon>Bacteria</taxon>
        <taxon>Pseudomonadati</taxon>
        <taxon>Pseudomonadota</taxon>
        <taxon>Gammaproteobacteria</taxon>
        <taxon>Cardiobacteriales</taxon>
        <taxon>Ignatzschineriaceae</taxon>
        <taxon>Ignatzschineria</taxon>
    </lineage>
</organism>
<evidence type="ECO:0000256" key="1">
    <source>
        <dbReference type="ARBA" id="ARBA00004635"/>
    </source>
</evidence>
<evidence type="ECO:0000313" key="8">
    <source>
        <dbReference type="EMBL" id="WZW87579.1"/>
    </source>
</evidence>
<feature type="chain" id="PRO_5047275403" evidence="7">
    <location>
        <begin position="30"/>
        <end position="293"/>
    </location>
</feature>
<evidence type="ECO:0000256" key="3">
    <source>
        <dbReference type="ARBA" id="ARBA00022729"/>
    </source>
</evidence>
<comment type="subcellular location">
    <subcellularLocation>
        <location evidence="1">Membrane</location>
        <topology evidence="1">Lipid-anchor</topology>
    </subcellularLocation>
</comment>
<dbReference type="InterPro" id="IPR004872">
    <property type="entry name" value="Lipoprotein_NlpA"/>
</dbReference>
<comment type="similarity">
    <text evidence="2">Belongs to the NlpA lipoprotein family.</text>
</comment>
<dbReference type="SUPFAM" id="SSF53850">
    <property type="entry name" value="Periplasmic binding protein-like II"/>
    <property type="match status" value="1"/>
</dbReference>
<dbReference type="EMBL" id="CP150637">
    <property type="protein sequence ID" value="WZW87579.1"/>
    <property type="molecule type" value="Genomic_DNA"/>
</dbReference>
<keyword evidence="5" id="KW-0564">Palmitate</keyword>